<feature type="chain" id="PRO_5004334300" evidence="2">
    <location>
        <begin position="22"/>
        <end position="379"/>
    </location>
</feature>
<feature type="signal peptide" evidence="2">
    <location>
        <begin position="1"/>
        <end position="21"/>
    </location>
</feature>
<keyword evidence="2" id="KW-0732">Signal</keyword>
<dbReference type="InterPro" id="IPR009556">
    <property type="entry name" value="Microneme_Etmic-2"/>
</dbReference>
<feature type="region of interest" description="Disordered" evidence="1">
    <location>
        <begin position="118"/>
        <end position="158"/>
    </location>
</feature>
<dbReference type="AlphaFoldDB" id="Q9UAS0"/>
<evidence type="ECO:0000256" key="1">
    <source>
        <dbReference type="SAM" id="MobiDB-lite"/>
    </source>
</evidence>
<dbReference type="EMBL" id="AF111703">
    <property type="protein sequence ID" value="AAD18002.1"/>
    <property type="molecule type" value="mRNA"/>
</dbReference>
<organism evidence="3">
    <name type="scientific">Eimeria tenella</name>
    <name type="common">Coccidian parasite</name>
    <dbReference type="NCBI Taxonomy" id="5802"/>
    <lineage>
        <taxon>Eukaryota</taxon>
        <taxon>Sar</taxon>
        <taxon>Alveolata</taxon>
        <taxon>Apicomplexa</taxon>
        <taxon>Conoidasida</taxon>
        <taxon>Coccidia</taxon>
        <taxon>Eucoccidiorida</taxon>
        <taxon>Eimeriorina</taxon>
        <taxon>Eimeriidae</taxon>
        <taxon>Eimeria</taxon>
    </lineage>
</organism>
<dbReference type="Pfam" id="PF06670">
    <property type="entry name" value="Etmic-2"/>
    <property type="match status" value="1"/>
</dbReference>
<evidence type="ECO:0000313" key="3">
    <source>
        <dbReference type="EMBL" id="AAD18002.1"/>
    </source>
</evidence>
<dbReference type="VEuPathDB" id="ToxoDB:ETH2_1219600"/>
<reference evidence="3" key="1">
    <citation type="submission" date="1998-12" db="EMBL/GenBank/DDBJ databases">
        <authorList>
            <person name="Jianlin J."/>
            <person name="Jinshu J."/>
        </authorList>
    </citation>
    <scope>NUCLEOTIDE SEQUENCE</scope>
    <source>
        <strain evidence="3">Beijing</strain>
    </source>
</reference>
<feature type="region of interest" description="Disordered" evidence="1">
    <location>
        <begin position="323"/>
        <end position="379"/>
    </location>
</feature>
<accession>Q9UAS0</accession>
<name>Q9UAS0_EIMTE</name>
<dbReference type="VEuPathDB" id="ToxoDB:ETH_00006930"/>
<protein>
    <submittedName>
        <fullName evidence="3">Microneme protein etmic-2/7h</fullName>
    </submittedName>
</protein>
<sequence>MARALSLVALGLLFSLPPSSAVRTRVPGEDSFSPESGVLSGTDAPERRPNAMRTCVTTFCVRAVVPGLVEGNCGRLTVRNGLSVDETIKVTSAGWTKSERDFIVSLVADETRKVVQLRESEGASGASGPGPAPAEKPPSGQGSAEEAPKGEGGQEKPSVPLIAVRIHGSGGDKGESAPQSAVLLYGNDESEPTEVPLETAAGPTTPLMVLITQQNPKEVEVRVLAWISTEYLCSRRGVSRIFKYSDFCSLCRDATTGKGSWKENSVVVGSSLSGRDLTVNLSDCGPSSLRVYGSASADLVTVKEGMCEADDPELIALTRPHTSAASPLPAEEGDVAQDAQQSAGAQQEAEVQEVGEPQQEAAAAEQGSSAAESDTQQSS</sequence>
<feature type="region of interest" description="Disordered" evidence="1">
    <location>
        <begin position="21"/>
        <end position="46"/>
    </location>
</feature>
<proteinExistence type="evidence at transcript level"/>
<feature type="compositionally biased region" description="Low complexity" evidence="1">
    <location>
        <begin position="336"/>
        <end position="379"/>
    </location>
</feature>
<evidence type="ECO:0000256" key="2">
    <source>
        <dbReference type="SAM" id="SignalP"/>
    </source>
</evidence>